<sequence length="84" mass="8468">MTVLTVTMIAGVITIVGLLVTRLPSGGPTALPASIALPAGTKAAAFTQGAGWFAVVTTDDRILIFNSDGSLRQDITVTVAPAAD</sequence>
<dbReference type="STRING" id="371731.Rsw2DRAFT_1479"/>
<protein>
    <submittedName>
        <fullName evidence="1">Uncharacterized protein</fullName>
    </submittedName>
</protein>
<reference evidence="1 2" key="1">
    <citation type="submission" date="2009-08" db="EMBL/GenBank/DDBJ databases">
        <title>The draft genome of Rhodobacter sp. SW2.</title>
        <authorList>
            <consortium name="US DOE Joint Genome Institute (JGI-PGF)"/>
            <person name="Lucas S."/>
            <person name="Copeland A."/>
            <person name="Lapidus A."/>
            <person name="Glavina del Rio T."/>
            <person name="Tice H."/>
            <person name="Bruce D."/>
            <person name="Goodwin L."/>
            <person name="Pitluck S."/>
            <person name="Larimer F."/>
            <person name="Land M.L."/>
            <person name="Hauser L."/>
            <person name="Emerson D."/>
        </authorList>
    </citation>
    <scope>NUCLEOTIDE SEQUENCE [LARGE SCALE GENOMIC DNA]</scope>
    <source>
        <strain evidence="1 2">SW2</strain>
    </source>
</reference>
<evidence type="ECO:0000313" key="2">
    <source>
        <dbReference type="Proteomes" id="UP000010121"/>
    </source>
</evidence>
<dbReference type="EMBL" id="ACYY01000007">
    <property type="protein sequence ID" value="EEW25710.1"/>
    <property type="molecule type" value="Genomic_DNA"/>
</dbReference>
<dbReference type="Proteomes" id="UP000010121">
    <property type="component" value="Unassembled WGS sequence"/>
</dbReference>
<dbReference type="Pfam" id="PF20082">
    <property type="entry name" value="DUF6476"/>
    <property type="match status" value="1"/>
</dbReference>
<accession>C8S0A1</accession>
<dbReference type="eggNOG" id="ENOG5032ZZI">
    <property type="taxonomic scope" value="Bacteria"/>
</dbReference>
<comment type="caution">
    <text evidence="1">The sequence shown here is derived from an EMBL/GenBank/DDBJ whole genome shotgun (WGS) entry which is preliminary data.</text>
</comment>
<dbReference type="InterPro" id="IPR045519">
    <property type="entry name" value="DUF6476"/>
</dbReference>
<organism evidence="1 2">
    <name type="scientific">Rhodobacter ferrooxidans</name>
    <dbReference type="NCBI Taxonomy" id="371731"/>
    <lineage>
        <taxon>Bacteria</taxon>
        <taxon>Pseudomonadati</taxon>
        <taxon>Pseudomonadota</taxon>
        <taxon>Alphaproteobacteria</taxon>
        <taxon>Rhodobacterales</taxon>
        <taxon>Rhodobacter group</taxon>
        <taxon>Rhodobacter</taxon>
    </lineage>
</organism>
<keyword evidence="2" id="KW-1185">Reference proteome</keyword>
<dbReference type="AlphaFoldDB" id="C8S0A1"/>
<name>C8S0A1_9RHOB</name>
<gene>
    <name evidence="1" type="ORF">Rsw2DRAFT_1479</name>
</gene>
<proteinExistence type="predicted"/>
<evidence type="ECO:0000313" key="1">
    <source>
        <dbReference type="EMBL" id="EEW25710.1"/>
    </source>
</evidence>